<dbReference type="Gene3D" id="2.120.10.70">
    <property type="entry name" value="Fucose-specific lectin"/>
    <property type="match status" value="1"/>
</dbReference>
<proteinExistence type="predicted"/>
<dbReference type="InParanoid" id="A0A0C2S650"/>
<protein>
    <submittedName>
        <fullName evidence="1">Uncharacterized protein</fullName>
    </submittedName>
</protein>
<dbReference type="EMBL" id="KN818344">
    <property type="protein sequence ID" value="KIL58225.1"/>
    <property type="molecule type" value="Genomic_DNA"/>
</dbReference>
<sequence>MRLAIIQTLKGWPAMLLVLIALLTTIRTTQPLMETRTSQSMLSLQMVVSSANGNSLMRRIELMCNSDKPLTITGHGSGGSGGADTGEPVVIAGVGGGKRVFWQAGDGSIHTKGWYPDGTPWTGRLLVPGERVRKPTPLAALCWGGESGFKHICFYYVDRWDVLQGMRRSGGSWRVEKFRSARRRVSPQSTLVAKQIGGGEVKVKYTSMRGAKSAASIPKEIIRENIGR</sequence>
<evidence type="ECO:0000313" key="1">
    <source>
        <dbReference type="EMBL" id="KIL58225.1"/>
    </source>
</evidence>
<accession>A0A0C2S650</accession>
<organism evidence="1 2">
    <name type="scientific">Amanita muscaria (strain Koide BX008)</name>
    <dbReference type="NCBI Taxonomy" id="946122"/>
    <lineage>
        <taxon>Eukaryota</taxon>
        <taxon>Fungi</taxon>
        <taxon>Dikarya</taxon>
        <taxon>Basidiomycota</taxon>
        <taxon>Agaricomycotina</taxon>
        <taxon>Agaricomycetes</taxon>
        <taxon>Agaricomycetidae</taxon>
        <taxon>Agaricales</taxon>
        <taxon>Pluteineae</taxon>
        <taxon>Amanitaceae</taxon>
        <taxon>Amanita</taxon>
    </lineage>
</organism>
<gene>
    <name evidence="1" type="ORF">M378DRAFT_337468</name>
</gene>
<dbReference type="Proteomes" id="UP000054549">
    <property type="component" value="Unassembled WGS sequence"/>
</dbReference>
<dbReference type="HOGENOM" id="CLU_1214482_0_0_1"/>
<reference evidence="1 2" key="1">
    <citation type="submission" date="2014-04" db="EMBL/GenBank/DDBJ databases">
        <title>Evolutionary Origins and Diversification of the Mycorrhizal Mutualists.</title>
        <authorList>
            <consortium name="DOE Joint Genome Institute"/>
            <consortium name="Mycorrhizal Genomics Consortium"/>
            <person name="Kohler A."/>
            <person name="Kuo A."/>
            <person name="Nagy L.G."/>
            <person name="Floudas D."/>
            <person name="Copeland A."/>
            <person name="Barry K.W."/>
            <person name="Cichocki N."/>
            <person name="Veneault-Fourrey C."/>
            <person name="LaButti K."/>
            <person name="Lindquist E.A."/>
            <person name="Lipzen A."/>
            <person name="Lundell T."/>
            <person name="Morin E."/>
            <person name="Murat C."/>
            <person name="Riley R."/>
            <person name="Ohm R."/>
            <person name="Sun H."/>
            <person name="Tunlid A."/>
            <person name="Henrissat B."/>
            <person name="Grigoriev I.V."/>
            <person name="Hibbett D.S."/>
            <person name="Martin F."/>
        </authorList>
    </citation>
    <scope>NUCLEOTIDE SEQUENCE [LARGE SCALE GENOMIC DNA]</scope>
    <source>
        <strain evidence="1 2">Koide BX008</strain>
    </source>
</reference>
<dbReference type="SUPFAM" id="SSF89372">
    <property type="entry name" value="Fucose-specific lectin"/>
    <property type="match status" value="1"/>
</dbReference>
<dbReference type="AlphaFoldDB" id="A0A0C2S650"/>
<name>A0A0C2S650_AMAMK</name>
<evidence type="ECO:0000313" key="2">
    <source>
        <dbReference type="Proteomes" id="UP000054549"/>
    </source>
</evidence>
<keyword evidence="2" id="KW-1185">Reference proteome</keyword>
<dbReference type="OrthoDB" id="10660934at2759"/>